<evidence type="ECO:0000313" key="5">
    <source>
        <dbReference type="Proteomes" id="UP000572635"/>
    </source>
</evidence>
<keyword evidence="5" id="KW-1185">Reference proteome</keyword>
<proteinExistence type="predicted"/>
<dbReference type="Pfam" id="PF19916">
    <property type="entry name" value="VMAP-M0"/>
    <property type="match status" value="1"/>
</dbReference>
<protein>
    <recommendedName>
        <fullName evidence="6">Serine protease</fullName>
    </recommendedName>
</protein>
<comment type="caution">
    <text evidence="4">The sequence shown here is derived from an EMBL/GenBank/DDBJ whole genome shotgun (WGS) entry which is preliminary data.</text>
</comment>
<dbReference type="SUPFAM" id="SSF50494">
    <property type="entry name" value="Trypsin-like serine proteases"/>
    <property type="match status" value="1"/>
</dbReference>
<name>A0A7W8VH49_9ACTN</name>
<feature type="domain" description="vWA-MoxR associated protein C-terminal" evidence="3">
    <location>
        <begin position="353"/>
        <end position="629"/>
    </location>
</feature>
<gene>
    <name evidence="4" type="ORF">HDA36_005968</name>
</gene>
<dbReference type="AlphaFoldDB" id="A0A7W8VH49"/>
<feature type="compositionally biased region" description="Low complexity" evidence="1">
    <location>
        <begin position="538"/>
        <end position="548"/>
    </location>
</feature>
<organism evidence="4 5">
    <name type="scientific">Nocardiopsis composta</name>
    <dbReference type="NCBI Taxonomy" id="157465"/>
    <lineage>
        <taxon>Bacteria</taxon>
        <taxon>Bacillati</taxon>
        <taxon>Actinomycetota</taxon>
        <taxon>Actinomycetes</taxon>
        <taxon>Streptosporangiales</taxon>
        <taxon>Nocardiopsidaceae</taxon>
        <taxon>Nocardiopsis</taxon>
    </lineage>
</organism>
<evidence type="ECO:0000259" key="2">
    <source>
        <dbReference type="Pfam" id="PF19916"/>
    </source>
</evidence>
<evidence type="ECO:0000313" key="4">
    <source>
        <dbReference type="EMBL" id="MBB5435820.1"/>
    </source>
</evidence>
<dbReference type="Proteomes" id="UP000572635">
    <property type="component" value="Unassembled WGS sequence"/>
</dbReference>
<dbReference type="RefSeq" id="WP_184398934.1">
    <property type="nucleotide sequence ID" value="NZ_BAAAJD010000072.1"/>
</dbReference>
<accession>A0A7W8VH49</accession>
<feature type="region of interest" description="Disordered" evidence="1">
    <location>
        <begin position="634"/>
        <end position="686"/>
    </location>
</feature>
<reference evidence="4 5" key="1">
    <citation type="submission" date="2020-08" db="EMBL/GenBank/DDBJ databases">
        <title>Sequencing the genomes of 1000 actinobacteria strains.</title>
        <authorList>
            <person name="Klenk H.-P."/>
        </authorList>
    </citation>
    <scope>NUCLEOTIDE SEQUENCE [LARGE SCALE GENOMIC DNA]</scope>
    <source>
        <strain evidence="4 5">DSM 44551</strain>
    </source>
</reference>
<dbReference type="EMBL" id="JACHDB010000002">
    <property type="protein sequence ID" value="MBB5435820.1"/>
    <property type="molecule type" value="Genomic_DNA"/>
</dbReference>
<evidence type="ECO:0000256" key="1">
    <source>
        <dbReference type="SAM" id="MobiDB-lite"/>
    </source>
</evidence>
<evidence type="ECO:0008006" key="6">
    <source>
        <dbReference type="Google" id="ProtNLM"/>
    </source>
</evidence>
<feature type="compositionally biased region" description="Low complexity" evidence="1">
    <location>
        <begin position="634"/>
        <end position="643"/>
    </location>
</feature>
<dbReference type="InterPro" id="IPR045555">
    <property type="entry name" value="VMAP-M0"/>
</dbReference>
<feature type="region of interest" description="Disordered" evidence="1">
    <location>
        <begin position="538"/>
        <end position="568"/>
    </location>
</feature>
<feature type="domain" description="vWA-MoxR associated protein middle region 0" evidence="2">
    <location>
        <begin position="228"/>
        <end position="311"/>
    </location>
</feature>
<sequence>MASPSPTLRSSPLPSPAWQVRIPAVDGTVAGGGIALPGGTILTCAHVVDAALLRPRRAGAPAHGTALEVDVPGPGGFSRRTAHLIGEAWDAAGDTALLRLAPGPGADPEPARLLPRMGRIERTGRPLPVRIRGHPALLGDQAPHGLVAAAQVVGYGVFEGAAQLNLAPDQPVRITQGFSGCGVRADDDGGVVGIVRSALFGAGAGADGLLAAMTPVESVPSIAHLVADAELAEVEACLGGVDFTRVVPAYRSATRERPLEAVGFRTALEAFDHLRELAAGPDGLPPEVVFTEEVAKLRPVSRGTLRGYADSRGPDEVPREALRRLRARPAPRPPAAARLEIIAEPLPGGGEPRYEVRSRLRAGGSATPPRTARVGEAGLPGEALEIVREAELLLGRGPYPPPVPMTLDFYLPLPLLLSGGIAHWRVRTPASPHGERLGSAYRIVLHSYERSFAPHWSGARLRMRRRLELAAREGAGLVRGLPPAAPPGRAHDALADPRIAVCTVGPGADGAGAARALVAALEAGVPTLVWRIARPGAGAGRRPGAVREGPGGSWERRGGGGGKEPLLPWNGPPIFDKLIYRGSLSLSVAEIGDLPRRLHEWRIESTDTDISDPMHTEHDDPFDIALLTDHAAPPTAARHPAPAGSDVIPPPRAGRSGPAPAAPPPRRAPLPGAAPISAPDELLDSE</sequence>
<dbReference type="Pfam" id="PF20028">
    <property type="entry name" value="VMAP-C"/>
    <property type="match status" value="1"/>
</dbReference>
<dbReference type="InterPro" id="IPR009003">
    <property type="entry name" value="Peptidase_S1_PA"/>
</dbReference>
<evidence type="ECO:0000259" key="3">
    <source>
        <dbReference type="Pfam" id="PF20028"/>
    </source>
</evidence>
<dbReference type="InterPro" id="IPR045450">
    <property type="entry name" value="VMAP_C"/>
</dbReference>